<evidence type="ECO:0000313" key="3">
    <source>
        <dbReference type="Proteomes" id="UP000661006"/>
    </source>
</evidence>
<name>A0A9Q2FLZ2_GLUJA</name>
<evidence type="ECO:0000313" key="2">
    <source>
        <dbReference type="EMBL" id="MBF0870232.1"/>
    </source>
</evidence>
<reference evidence="2" key="2">
    <citation type="submission" date="2020-11" db="EMBL/GenBank/DDBJ databases">
        <title>Description of novel Gluconobacter species.</title>
        <authorList>
            <person name="Cleenwerck I."/>
            <person name="Cnockaert M."/>
            <person name="Borremans W."/>
            <person name="Wieme A.D."/>
            <person name="De Vuyst L."/>
            <person name="Vandamme P."/>
        </authorList>
    </citation>
    <scope>NUCLEOTIDE SEQUENCE</scope>
    <source>
        <strain evidence="2">R71697</strain>
    </source>
</reference>
<feature type="signal peptide" evidence="1">
    <location>
        <begin position="1"/>
        <end position="21"/>
    </location>
</feature>
<dbReference type="AlphaFoldDB" id="A0A9Q2FLZ2"/>
<proteinExistence type="predicted"/>
<feature type="chain" id="PRO_5040162127" description="UrcA family protein" evidence="1">
    <location>
        <begin position="22"/>
        <end position="118"/>
    </location>
</feature>
<organism evidence="2 3">
    <name type="scientific">Gluconobacter japonicus</name>
    <dbReference type="NCBI Taxonomy" id="376620"/>
    <lineage>
        <taxon>Bacteria</taxon>
        <taxon>Pseudomonadati</taxon>
        <taxon>Pseudomonadota</taxon>
        <taxon>Alphaproteobacteria</taxon>
        <taxon>Acetobacterales</taxon>
        <taxon>Acetobacteraceae</taxon>
        <taxon>Gluconobacter</taxon>
    </lineage>
</organism>
<dbReference type="Proteomes" id="UP000661006">
    <property type="component" value="Unassembled WGS sequence"/>
</dbReference>
<sequence length="118" mass="12539">MRLLSPTTVCLLGLGLMGSLAAAPAGHGPSHSLVSRPTVGKEDGAISVTSDSAEYCTQLTRNVDQLLAMPHGIPVGAMDDAKRLRAEGDTLCKHRHLRAGIARLRRALVLLEHSQEHS</sequence>
<evidence type="ECO:0008006" key="4">
    <source>
        <dbReference type="Google" id="ProtNLM"/>
    </source>
</evidence>
<accession>A0A9Q2FLZ2</accession>
<dbReference type="GeneID" id="81474060"/>
<protein>
    <recommendedName>
        <fullName evidence="4">UrcA family protein</fullName>
    </recommendedName>
</protein>
<evidence type="ECO:0000256" key="1">
    <source>
        <dbReference type="SAM" id="SignalP"/>
    </source>
</evidence>
<dbReference type="EMBL" id="JABCQN010000002">
    <property type="protein sequence ID" value="MBF0870232.1"/>
    <property type="molecule type" value="Genomic_DNA"/>
</dbReference>
<comment type="caution">
    <text evidence="2">The sequence shown here is derived from an EMBL/GenBank/DDBJ whole genome shotgun (WGS) entry which is preliminary data.</text>
</comment>
<keyword evidence="1" id="KW-0732">Signal</keyword>
<dbReference type="RefSeq" id="WP_194257621.1">
    <property type="nucleotide sequence ID" value="NZ_JABCQN010000002.1"/>
</dbReference>
<gene>
    <name evidence="2" type="ORF">HKD32_05075</name>
</gene>
<reference evidence="2" key="1">
    <citation type="submission" date="2020-04" db="EMBL/GenBank/DDBJ databases">
        <authorList>
            <person name="Sombolestani A."/>
        </authorList>
    </citation>
    <scope>NUCLEOTIDE SEQUENCE</scope>
    <source>
        <strain evidence="2">R71697</strain>
    </source>
</reference>